<feature type="signal peptide" evidence="1">
    <location>
        <begin position="1"/>
        <end position="27"/>
    </location>
</feature>
<keyword evidence="1" id="KW-0732">Signal</keyword>
<keyword evidence="3" id="KW-1185">Reference proteome</keyword>
<dbReference type="Proteomes" id="UP001218188">
    <property type="component" value="Unassembled WGS sequence"/>
</dbReference>
<name>A0AAD6SW58_9AGAR</name>
<gene>
    <name evidence="2" type="ORF">C8F04DRAFT_1260531</name>
</gene>
<evidence type="ECO:0000256" key="1">
    <source>
        <dbReference type="SAM" id="SignalP"/>
    </source>
</evidence>
<dbReference type="EMBL" id="JARJCM010000062">
    <property type="protein sequence ID" value="KAJ7033805.1"/>
    <property type="molecule type" value="Genomic_DNA"/>
</dbReference>
<organism evidence="2 3">
    <name type="scientific">Mycena alexandri</name>
    <dbReference type="NCBI Taxonomy" id="1745969"/>
    <lineage>
        <taxon>Eukaryota</taxon>
        <taxon>Fungi</taxon>
        <taxon>Dikarya</taxon>
        <taxon>Basidiomycota</taxon>
        <taxon>Agaricomycotina</taxon>
        <taxon>Agaricomycetes</taxon>
        <taxon>Agaricomycetidae</taxon>
        <taxon>Agaricales</taxon>
        <taxon>Marasmiineae</taxon>
        <taxon>Mycenaceae</taxon>
        <taxon>Mycena</taxon>
    </lineage>
</organism>
<dbReference type="AlphaFoldDB" id="A0AAD6SW58"/>
<evidence type="ECO:0000313" key="2">
    <source>
        <dbReference type="EMBL" id="KAJ7033805.1"/>
    </source>
</evidence>
<proteinExistence type="predicted"/>
<protein>
    <recommendedName>
        <fullName evidence="4">Secreted protein</fullName>
    </recommendedName>
</protein>
<feature type="chain" id="PRO_5042276254" description="Secreted protein" evidence="1">
    <location>
        <begin position="28"/>
        <end position="160"/>
    </location>
</feature>
<evidence type="ECO:0000313" key="3">
    <source>
        <dbReference type="Proteomes" id="UP001218188"/>
    </source>
</evidence>
<sequence>MPLPLPLLELLHLWFSGQFAVWKCANGLHHTPSRQHVTALRYWGGRVCVRSGMWWGYAPGREPHGLPPLLVRPPDAARCTSNSQFPALASTLAGLAAELSTPASTHVGRAHMRLKSRPDVDCFLAARTSWAPHRRFVEPINLQTKGRPLLLPQGPPPSCE</sequence>
<comment type="caution">
    <text evidence="2">The sequence shown here is derived from an EMBL/GenBank/DDBJ whole genome shotgun (WGS) entry which is preliminary data.</text>
</comment>
<accession>A0AAD6SW58</accession>
<evidence type="ECO:0008006" key="4">
    <source>
        <dbReference type="Google" id="ProtNLM"/>
    </source>
</evidence>
<reference evidence="2" key="1">
    <citation type="submission" date="2023-03" db="EMBL/GenBank/DDBJ databases">
        <title>Massive genome expansion in bonnet fungi (Mycena s.s.) driven by repeated elements and novel gene families across ecological guilds.</title>
        <authorList>
            <consortium name="Lawrence Berkeley National Laboratory"/>
            <person name="Harder C.B."/>
            <person name="Miyauchi S."/>
            <person name="Viragh M."/>
            <person name="Kuo A."/>
            <person name="Thoen E."/>
            <person name="Andreopoulos B."/>
            <person name="Lu D."/>
            <person name="Skrede I."/>
            <person name="Drula E."/>
            <person name="Henrissat B."/>
            <person name="Morin E."/>
            <person name="Kohler A."/>
            <person name="Barry K."/>
            <person name="LaButti K."/>
            <person name="Morin E."/>
            <person name="Salamov A."/>
            <person name="Lipzen A."/>
            <person name="Mereny Z."/>
            <person name="Hegedus B."/>
            <person name="Baldrian P."/>
            <person name="Stursova M."/>
            <person name="Weitz H."/>
            <person name="Taylor A."/>
            <person name="Grigoriev I.V."/>
            <person name="Nagy L.G."/>
            <person name="Martin F."/>
            <person name="Kauserud H."/>
        </authorList>
    </citation>
    <scope>NUCLEOTIDE SEQUENCE</scope>
    <source>
        <strain evidence="2">CBHHK200</strain>
    </source>
</reference>